<protein>
    <submittedName>
        <fullName evidence="2">Uncharacterized protein</fullName>
    </submittedName>
</protein>
<name>A0A401TQM7_CHIPU</name>
<dbReference type="AlphaFoldDB" id="A0A401TQM7"/>
<accession>A0A401TQM7</accession>
<proteinExistence type="predicted"/>
<feature type="compositionally biased region" description="Basic and acidic residues" evidence="1">
    <location>
        <begin position="13"/>
        <end position="32"/>
    </location>
</feature>
<keyword evidence="3" id="KW-1185">Reference proteome</keyword>
<dbReference type="Proteomes" id="UP000287033">
    <property type="component" value="Unassembled WGS sequence"/>
</dbReference>
<comment type="caution">
    <text evidence="2">The sequence shown here is derived from an EMBL/GenBank/DDBJ whole genome shotgun (WGS) entry which is preliminary data.</text>
</comment>
<reference evidence="2 3" key="1">
    <citation type="journal article" date="2018" name="Nat. Ecol. Evol.">
        <title>Shark genomes provide insights into elasmobranch evolution and the origin of vertebrates.</title>
        <authorList>
            <person name="Hara Y"/>
            <person name="Yamaguchi K"/>
            <person name="Onimaru K"/>
            <person name="Kadota M"/>
            <person name="Koyanagi M"/>
            <person name="Keeley SD"/>
            <person name="Tatsumi K"/>
            <person name="Tanaka K"/>
            <person name="Motone F"/>
            <person name="Kageyama Y"/>
            <person name="Nozu R"/>
            <person name="Adachi N"/>
            <person name="Nishimura O"/>
            <person name="Nakagawa R"/>
            <person name="Tanegashima C"/>
            <person name="Kiyatake I"/>
            <person name="Matsumoto R"/>
            <person name="Murakumo K"/>
            <person name="Nishida K"/>
            <person name="Terakita A"/>
            <person name="Kuratani S"/>
            <person name="Sato K"/>
            <person name="Hyodo S Kuraku.S."/>
        </authorList>
    </citation>
    <scope>NUCLEOTIDE SEQUENCE [LARGE SCALE GENOMIC DNA]</scope>
</reference>
<evidence type="ECO:0000256" key="1">
    <source>
        <dbReference type="SAM" id="MobiDB-lite"/>
    </source>
</evidence>
<feature type="region of interest" description="Disordered" evidence="1">
    <location>
        <begin position="1"/>
        <end position="94"/>
    </location>
</feature>
<gene>
    <name evidence="2" type="ORF">chiPu_0029056</name>
</gene>
<dbReference type="EMBL" id="BEZZ01147105">
    <property type="protein sequence ID" value="GCC44935.1"/>
    <property type="molecule type" value="Genomic_DNA"/>
</dbReference>
<organism evidence="2 3">
    <name type="scientific">Chiloscyllium punctatum</name>
    <name type="common">Brownbanded bambooshark</name>
    <name type="synonym">Hemiscyllium punctatum</name>
    <dbReference type="NCBI Taxonomy" id="137246"/>
    <lineage>
        <taxon>Eukaryota</taxon>
        <taxon>Metazoa</taxon>
        <taxon>Chordata</taxon>
        <taxon>Craniata</taxon>
        <taxon>Vertebrata</taxon>
        <taxon>Chondrichthyes</taxon>
        <taxon>Elasmobranchii</taxon>
        <taxon>Galeomorphii</taxon>
        <taxon>Galeoidea</taxon>
        <taxon>Orectolobiformes</taxon>
        <taxon>Hemiscylliidae</taxon>
        <taxon>Chiloscyllium</taxon>
    </lineage>
</organism>
<sequence>DEAHGRCLGLRVDPGEGSRRSVTRETEGDREGLAGAGEGRAPLAPSVNQVGFPGLYPSPARSDRRESLVTPHCPAYTRRPENPLDVGCTQPRLG</sequence>
<evidence type="ECO:0000313" key="2">
    <source>
        <dbReference type="EMBL" id="GCC44935.1"/>
    </source>
</evidence>
<feature type="non-terminal residue" evidence="2">
    <location>
        <position position="1"/>
    </location>
</feature>
<evidence type="ECO:0000313" key="3">
    <source>
        <dbReference type="Proteomes" id="UP000287033"/>
    </source>
</evidence>